<gene>
    <name evidence="1" type="ORF">C7389_12615</name>
</gene>
<sequence>MSLDPDTPFALYQTHLELILRLGNLVQEGSRRLLSDSRRSIDRVAAAQRSETRRIQEARDWQDLQAASTTFAADALARQAEDFHRFAEHAVASQLEFAGHLGEALAEWQRATTGILRANLRTGA</sequence>
<organism evidence="1 2">
    <name type="scientific">Azoarcus indigens</name>
    <dbReference type="NCBI Taxonomy" id="29545"/>
    <lineage>
        <taxon>Bacteria</taxon>
        <taxon>Pseudomonadati</taxon>
        <taxon>Pseudomonadota</taxon>
        <taxon>Betaproteobacteria</taxon>
        <taxon>Rhodocyclales</taxon>
        <taxon>Zoogloeaceae</taxon>
        <taxon>Azoarcus</taxon>
    </lineage>
</organism>
<accession>A0A4R6DR05</accession>
<comment type="caution">
    <text evidence="1">The sequence shown here is derived from an EMBL/GenBank/DDBJ whole genome shotgun (WGS) entry which is preliminary data.</text>
</comment>
<dbReference type="Proteomes" id="UP000295129">
    <property type="component" value="Unassembled WGS sequence"/>
</dbReference>
<dbReference type="RefSeq" id="WP_133594674.1">
    <property type="nucleotide sequence ID" value="NZ_SNVV01000026.1"/>
</dbReference>
<dbReference type="EMBL" id="SNVV01000026">
    <property type="protein sequence ID" value="TDN46708.1"/>
    <property type="molecule type" value="Genomic_DNA"/>
</dbReference>
<evidence type="ECO:0000313" key="1">
    <source>
        <dbReference type="EMBL" id="TDN46708.1"/>
    </source>
</evidence>
<evidence type="ECO:0008006" key="3">
    <source>
        <dbReference type="Google" id="ProtNLM"/>
    </source>
</evidence>
<protein>
    <recommendedName>
        <fullName evidence="3">Phasin protein</fullName>
    </recommendedName>
</protein>
<reference evidence="1 2" key="1">
    <citation type="submission" date="2019-03" db="EMBL/GenBank/DDBJ databases">
        <title>Genomic Encyclopedia of Type Strains, Phase IV (KMG-IV): sequencing the most valuable type-strain genomes for metagenomic binning, comparative biology and taxonomic classification.</title>
        <authorList>
            <person name="Goeker M."/>
        </authorList>
    </citation>
    <scope>NUCLEOTIDE SEQUENCE [LARGE SCALE GENOMIC DNA]</scope>
    <source>
        <strain evidence="1 2">DSM 12121</strain>
    </source>
</reference>
<name>A0A4R6DR05_9RHOO</name>
<dbReference type="AlphaFoldDB" id="A0A4R6DR05"/>
<keyword evidence="2" id="KW-1185">Reference proteome</keyword>
<evidence type="ECO:0000313" key="2">
    <source>
        <dbReference type="Proteomes" id="UP000295129"/>
    </source>
</evidence>
<proteinExistence type="predicted"/>